<reference evidence="2 3" key="1">
    <citation type="journal article" date="2013" name="Genome Biol. Evol.">
        <title>Genomes of Stigonematalean cyanobacteria (subsection V) and the evolution of oxygenic photosynthesis from prokaryotes to plastids.</title>
        <authorList>
            <person name="Dagan T."/>
            <person name="Roettger M."/>
            <person name="Stucken K."/>
            <person name="Landan G."/>
            <person name="Koch R."/>
            <person name="Major P."/>
            <person name="Gould S.B."/>
            <person name="Goremykin V.V."/>
            <person name="Rippka R."/>
            <person name="Tandeau de Marsac N."/>
            <person name="Gugger M."/>
            <person name="Lockhart P.J."/>
            <person name="Allen J.F."/>
            <person name="Brune I."/>
            <person name="Maus I."/>
            <person name="Puhler A."/>
            <person name="Martin W.F."/>
        </authorList>
    </citation>
    <scope>NUCLEOTIDE SEQUENCE [LARGE SCALE GENOMIC DNA]</scope>
    <source>
        <strain evidence="2 3">PCC 7110</strain>
    </source>
</reference>
<keyword evidence="1" id="KW-0472">Membrane</keyword>
<dbReference type="AlphaFoldDB" id="A0A139WT50"/>
<evidence type="ECO:0000313" key="3">
    <source>
        <dbReference type="Proteomes" id="UP000076925"/>
    </source>
</evidence>
<dbReference type="Proteomes" id="UP000076925">
    <property type="component" value="Unassembled WGS sequence"/>
</dbReference>
<sequence length="286" mass="32472">MATLSSQLSITVSQKSWSCVLDPSLLLSPYGLWVVKSLGTTIELWVARELWHMLDNTHFYQQQPESIIMQAVLEHSLEIQSTARQEVIEVLQDWESFKRNTNLANLKLFWVGDNPGESFLPPNTDSRLLQHWEFLAHSLDLQINQHSSISNVLASAFRDTISLATALDLAFILTYQRPEDGMECPPVICTALESWGIPCRAINPLDPLATIERENLRHLIVKAGFSKYLWAGLNLAVLYLVVPSAFSIGWRTDPREISSLDRKKCVENTAPNADFWKGSQGFWYQI</sequence>
<keyword evidence="1" id="KW-0812">Transmembrane</keyword>
<name>A0A139WT50_9CYAN</name>
<proteinExistence type="predicted"/>
<dbReference type="EMBL" id="ANNX02000051">
    <property type="protein sequence ID" value="KYC35600.1"/>
    <property type="molecule type" value="Genomic_DNA"/>
</dbReference>
<feature type="transmembrane region" description="Helical" evidence="1">
    <location>
        <begin position="228"/>
        <end position="250"/>
    </location>
</feature>
<evidence type="ECO:0000313" key="2">
    <source>
        <dbReference type="EMBL" id="KYC35600.1"/>
    </source>
</evidence>
<dbReference type="STRING" id="128403.WA1_07190"/>
<accession>A0A139WT50</accession>
<keyword evidence="3" id="KW-1185">Reference proteome</keyword>
<dbReference type="RefSeq" id="WP_017747884.1">
    <property type="nucleotide sequence ID" value="NZ_KQ976354.1"/>
</dbReference>
<dbReference type="OrthoDB" id="573701at2"/>
<protein>
    <submittedName>
        <fullName evidence="2">Uncharacterized protein</fullName>
    </submittedName>
</protein>
<organism evidence="2 3">
    <name type="scientific">Scytonema hofmannii PCC 7110</name>
    <dbReference type="NCBI Taxonomy" id="128403"/>
    <lineage>
        <taxon>Bacteria</taxon>
        <taxon>Bacillati</taxon>
        <taxon>Cyanobacteriota</taxon>
        <taxon>Cyanophyceae</taxon>
        <taxon>Nostocales</taxon>
        <taxon>Scytonemataceae</taxon>
        <taxon>Scytonema</taxon>
    </lineage>
</organism>
<comment type="caution">
    <text evidence="2">The sequence shown here is derived from an EMBL/GenBank/DDBJ whole genome shotgun (WGS) entry which is preliminary data.</text>
</comment>
<gene>
    <name evidence="2" type="ORF">WA1_07190</name>
</gene>
<evidence type="ECO:0000256" key="1">
    <source>
        <dbReference type="SAM" id="Phobius"/>
    </source>
</evidence>
<keyword evidence="1" id="KW-1133">Transmembrane helix</keyword>